<dbReference type="Pfam" id="PF05226">
    <property type="entry name" value="CHASE2"/>
    <property type="match status" value="1"/>
</dbReference>
<protein>
    <submittedName>
        <fullName evidence="3">CHASE2 domain protein</fullName>
    </submittedName>
</protein>
<dbReference type="eggNOG" id="COG4252">
    <property type="taxonomic scope" value="Bacteria"/>
</dbReference>
<proteinExistence type="predicted"/>
<sequence>MKKSIFKNIWVDSILATAFIFVVIFGLFSLINVFDAIDPVGEALEDVEFNDIVYSTLREDPPADDNIVLVNIGRLPRHLIAEQIRIINKYNPKVIGLDTFFPFSKGEAQDSALVNALSEVDNLVMATKLERWSSENVVDSLKLSAEKFRVHAEDFGFANLFVGEGVGQEDVKTCRSFLTKEYLHSKDSTHLFFALKLAQYLAPDKVERFLERDNKLEYINYKGNAMGSASNFAPTFFALDIPDVFNENFVPELIEDKIVIFGMLGEYFGDPYNVEDKYYTPLNKKYAGRGAPDMYGAVIHANVISMVMDEDYVYKLEEHFQIIIAVLLCYLNVVAFMWVYYALKNWYDGITKVVQLIELLLILGAIIYSYHLFNINLELTLAMGVVAVVGDSLEVYNGVVKNMFTKEGRRELFSVNKREQDKVEIN</sequence>
<feature type="transmembrane region" description="Helical" evidence="1">
    <location>
        <begin position="320"/>
        <end position="341"/>
    </location>
</feature>
<reference evidence="3 4" key="1">
    <citation type="journal article" date="2011" name="Stand. Genomic Sci.">
        <title>Complete genome sequence of Marivirga tractuosa type strain (H-43).</title>
        <authorList>
            <person name="Pagani I."/>
            <person name="Chertkov O."/>
            <person name="Lapidus A."/>
            <person name="Lucas S."/>
            <person name="Del Rio T.G."/>
            <person name="Tice H."/>
            <person name="Copeland A."/>
            <person name="Cheng J.F."/>
            <person name="Nolan M."/>
            <person name="Saunders E."/>
            <person name="Pitluck S."/>
            <person name="Held B."/>
            <person name="Goodwin L."/>
            <person name="Liolios K."/>
            <person name="Ovchinikova G."/>
            <person name="Ivanova N."/>
            <person name="Mavromatis K."/>
            <person name="Pati A."/>
            <person name="Chen A."/>
            <person name="Palaniappan K."/>
            <person name="Land M."/>
            <person name="Hauser L."/>
            <person name="Jeffries C.D."/>
            <person name="Detter J.C."/>
            <person name="Han C."/>
            <person name="Tapia R."/>
            <person name="Ngatchou-Djao O.D."/>
            <person name="Rohde M."/>
            <person name="Goker M."/>
            <person name="Spring S."/>
            <person name="Sikorski J."/>
            <person name="Woyke T."/>
            <person name="Bristow J."/>
            <person name="Eisen J.A."/>
            <person name="Markowitz V."/>
            <person name="Hugenholtz P."/>
            <person name="Klenk H.P."/>
            <person name="Kyrpides N.C."/>
        </authorList>
    </citation>
    <scope>NUCLEOTIDE SEQUENCE [LARGE SCALE GENOMIC DNA]</scope>
    <source>
        <strain evidence="4">ATCC 23168 / DSM 4126 / NBRC 15989 / NCIMB 1408 / VKM B-1430 / H-43</strain>
    </source>
</reference>
<dbReference type="RefSeq" id="WP_013455498.1">
    <property type="nucleotide sequence ID" value="NC_014759.1"/>
</dbReference>
<keyword evidence="1" id="KW-1133">Transmembrane helix</keyword>
<dbReference type="STRING" id="643867.Ftrac_3382"/>
<evidence type="ECO:0000259" key="2">
    <source>
        <dbReference type="SMART" id="SM01080"/>
    </source>
</evidence>
<feature type="transmembrane region" description="Helical" evidence="1">
    <location>
        <begin position="353"/>
        <end position="373"/>
    </location>
</feature>
<keyword evidence="4" id="KW-1185">Reference proteome</keyword>
<evidence type="ECO:0000313" key="4">
    <source>
        <dbReference type="Proteomes" id="UP000008720"/>
    </source>
</evidence>
<dbReference type="HOGENOM" id="CLU_619291_0_0_10"/>
<dbReference type="InterPro" id="IPR007890">
    <property type="entry name" value="CHASE2"/>
</dbReference>
<feature type="transmembrane region" description="Helical" evidence="1">
    <location>
        <begin position="379"/>
        <end position="400"/>
    </location>
</feature>
<keyword evidence="1" id="KW-0812">Transmembrane</keyword>
<feature type="domain" description="CHASE2" evidence="2">
    <location>
        <begin position="46"/>
        <end position="334"/>
    </location>
</feature>
<dbReference type="KEGG" id="mtt:Ftrac_3382"/>
<dbReference type="OrthoDB" id="1403562at2"/>
<organism evidence="3 4">
    <name type="scientific">Marivirga tractuosa (strain ATCC 23168 / DSM 4126 / NBRC 15989 / NCIMB 1408 / VKM B-1430 / H-43)</name>
    <name type="common">Microscilla tractuosa</name>
    <name type="synonym">Flexibacter tractuosus</name>
    <dbReference type="NCBI Taxonomy" id="643867"/>
    <lineage>
        <taxon>Bacteria</taxon>
        <taxon>Pseudomonadati</taxon>
        <taxon>Bacteroidota</taxon>
        <taxon>Cytophagia</taxon>
        <taxon>Cytophagales</taxon>
        <taxon>Marivirgaceae</taxon>
        <taxon>Marivirga</taxon>
    </lineage>
</organism>
<name>E4TLS7_MARTH</name>
<feature type="transmembrane region" description="Helical" evidence="1">
    <location>
        <begin position="9"/>
        <end position="31"/>
    </location>
</feature>
<accession>E4TLS7</accession>
<dbReference type="SMART" id="SM01080">
    <property type="entry name" value="CHASE2"/>
    <property type="match status" value="1"/>
</dbReference>
<dbReference type="AlphaFoldDB" id="E4TLS7"/>
<dbReference type="Proteomes" id="UP000008720">
    <property type="component" value="Chromosome"/>
</dbReference>
<evidence type="ECO:0000313" key="3">
    <source>
        <dbReference type="EMBL" id="ADR23356.1"/>
    </source>
</evidence>
<keyword evidence="1" id="KW-0472">Membrane</keyword>
<dbReference type="EMBL" id="CP002349">
    <property type="protein sequence ID" value="ADR23356.1"/>
    <property type="molecule type" value="Genomic_DNA"/>
</dbReference>
<evidence type="ECO:0000256" key="1">
    <source>
        <dbReference type="SAM" id="Phobius"/>
    </source>
</evidence>
<gene>
    <name evidence="3" type="ordered locus">Ftrac_3382</name>
</gene>